<organism evidence="3 4">
    <name type="scientific">Cadophora malorum</name>
    <dbReference type="NCBI Taxonomy" id="108018"/>
    <lineage>
        <taxon>Eukaryota</taxon>
        <taxon>Fungi</taxon>
        <taxon>Dikarya</taxon>
        <taxon>Ascomycota</taxon>
        <taxon>Pezizomycotina</taxon>
        <taxon>Leotiomycetes</taxon>
        <taxon>Helotiales</taxon>
        <taxon>Ploettnerulaceae</taxon>
        <taxon>Cadophora</taxon>
    </lineage>
</organism>
<feature type="compositionally biased region" description="Low complexity" evidence="2">
    <location>
        <begin position="504"/>
        <end position="521"/>
    </location>
</feature>
<name>A0A8H7WGI6_9HELO</name>
<dbReference type="Pfam" id="PF05794">
    <property type="entry name" value="Tcp11"/>
    <property type="match status" value="2"/>
</dbReference>
<dbReference type="PANTHER" id="PTHR12832">
    <property type="entry name" value="TESTIS-SPECIFIC PROTEIN PBS13 T-COMPLEX 11"/>
    <property type="match status" value="1"/>
</dbReference>
<dbReference type="AlphaFoldDB" id="A0A8H7WGI6"/>
<keyword evidence="4" id="KW-1185">Reference proteome</keyword>
<evidence type="ECO:0000313" key="3">
    <source>
        <dbReference type="EMBL" id="KAG4424484.1"/>
    </source>
</evidence>
<evidence type="ECO:0000256" key="1">
    <source>
        <dbReference type="ARBA" id="ARBA00010954"/>
    </source>
</evidence>
<gene>
    <name evidence="3" type="ORF">IFR04_002362</name>
</gene>
<evidence type="ECO:0000313" key="4">
    <source>
        <dbReference type="Proteomes" id="UP000664132"/>
    </source>
</evidence>
<feature type="region of interest" description="Disordered" evidence="2">
    <location>
        <begin position="504"/>
        <end position="530"/>
    </location>
</feature>
<dbReference type="OrthoDB" id="276323at2759"/>
<dbReference type="Proteomes" id="UP000664132">
    <property type="component" value="Unassembled WGS sequence"/>
</dbReference>
<reference evidence="3" key="1">
    <citation type="submission" date="2021-02" db="EMBL/GenBank/DDBJ databases">
        <title>Genome sequence Cadophora malorum strain M34.</title>
        <authorList>
            <person name="Stefanovic E."/>
            <person name="Vu D."/>
            <person name="Scully C."/>
            <person name="Dijksterhuis J."/>
            <person name="Roader J."/>
            <person name="Houbraken J."/>
        </authorList>
    </citation>
    <scope>NUCLEOTIDE SEQUENCE</scope>
    <source>
        <strain evidence="3">M34</strain>
    </source>
</reference>
<feature type="compositionally biased region" description="Polar residues" evidence="2">
    <location>
        <begin position="59"/>
        <end position="96"/>
    </location>
</feature>
<feature type="region of interest" description="Disordered" evidence="2">
    <location>
        <begin position="470"/>
        <end position="489"/>
    </location>
</feature>
<protein>
    <recommendedName>
        <fullName evidence="5">Tcp11-domain-containing protein</fullName>
    </recommendedName>
</protein>
<dbReference type="GO" id="GO:0010737">
    <property type="term" value="P:protein kinase A signaling"/>
    <property type="evidence" value="ECO:0007669"/>
    <property type="project" value="TreeGrafter"/>
</dbReference>
<dbReference type="EMBL" id="JAFJYH010000020">
    <property type="protein sequence ID" value="KAG4424484.1"/>
    <property type="molecule type" value="Genomic_DNA"/>
</dbReference>
<comment type="similarity">
    <text evidence="1">Belongs to the TCP11 family.</text>
</comment>
<comment type="caution">
    <text evidence="3">The sequence shown here is derived from an EMBL/GenBank/DDBJ whole genome shotgun (WGS) entry which is preliminary data.</text>
</comment>
<evidence type="ECO:0008006" key="5">
    <source>
        <dbReference type="Google" id="ProtNLM"/>
    </source>
</evidence>
<feature type="compositionally biased region" description="Basic residues" evidence="2">
    <location>
        <begin position="479"/>
        <end position="488"/>
    </location>
</feature>
<proteinExistence type="inferred from homology"/>
<accession>A0A8H7WGI6</accession>
<dbReference type="InterPro" id="IPR008862">
    <property type="entry name" value="Tcp11"/>
</dbReference>
<dbReference type="PANTHER" id="PTHR12832:SF11">
    <property type="entry name" value="LD23868P"/>
    <property type="match status" value="1"/>
</dbReference>
<feature type="compositionally biased region" description="Polar residues" evidence="2">
    <location>
        <begin position="11"/>
        <end position="42"/>
    </location>
</feature>
<feature type="region of interest" description="Disordered" evidence="2">
    <location>
        <begin position="1"/>
        <end position="130"/>
    </location>
</feature>
<sequence length="700" mass="77892">MASDAHKRGRTNSIAAANDHPNASSNNEGSMASQQTQESRSQGALEIHVVDESFDIAQGSKSGGSPSPRNQPSYQPSEVTKSSRPSHPNYAPSQADRNSRLSHTKIASKVMEKQTRVATRPQPISIEPPVTKGTLSELDVTKIVNNPKLRHDINFDPELHFRPNLDGDKGRRKTEKANYFWDTMRAQLQAFLKDQEQFERELGDSEWCLPATLNAIRGILETLVPQRDKASVEETFNVELLMQQFRMGVADLVRLALWLSQLLKCHCAPMRDNWVDDMVTQLSKGNQTGDVSMLVAGMKNLLGVLEAMKLDVANHQIRCLRPLLIDDTVHFEQKFFMKKIALGKVDIGGAHSWFRRASSLPEAGSSTTAMNSQTWDFMKAMVNLTLPSKAELFPHTFLFDEERLIKLRTDMLDMINLEICMQLYRNLEVQSRSYRDDTPATSVSTPCDRADSPADDLMYSLPTIPSLHHFDMSRSSRPDHRHPLRHPLGKQSWVPDIEGSCAGSLACSPRSSPSSTASTPDTLPPTPLYLTPVASDSASTSQLRTSLLAILASSTSSNKWEALSPDLALQILRHTTTSLTRLPQFETHLAFHVSNPRSKLYQDAEDHVLAHLHTELKKLVETYTPLSSLQIFEAATAPRVASTSAAASGNGFKEEVSEMATRMAHIGILHWRVWAPLAYLVDPDAEEEQSSNSERAKSMP</sequence>
<evidence type="ECO:0000256" key="2">
    <source>
        <dbReference type="SAM" id="MobiDB-lite"/>
    </source>
</evidence>